<dbReference type="Gene3D" id="3.40.50.1820">
    <property type="entry name" value="alpha/beta hydrolase"/>
    <property type="match status" value="1"/>
</dbReference>
<sequence length="253" mass="28362">MLIHRDLPYSGQKTGVRLLDWFAPEEECRATMVWMHGGGIEGGSRHGFEGIAGQLCEAGIGFVSVEYSLFPQARYPEFLLDCACAAGFVHAECAKRQERPRVFLGGSSAGAYLAMMLCFARAYLLNAGVAPEDFSGYFFDAGQPTTHFNVLKYRGEDSRRCIVDEAAPLYHICDARPGRPIQILYADGDMPARPEQNEVLRATLEHFGYDMSLVDVEIMQGYAHCGYDEEKRDGRWVLADRIERFVDRALKAR</sequence>
<dbReference type="SUPFAM" id="SSF53474">
    <property type="entry name" value="alpha/beta-Hydrolases"/>
    <property type="match status" value="1"/>
</dbReference>
<name>A0A9D1FXQ2_9FIRM</name>
<dbReference type="InterPro" id="IPR029058">
    <property type="entry name" value="AB_hydrolase_fold"/>
</dbReference>
<accession>A0A9D1FXQ2</accession>
<evidence type="ECO:0000259" key="2">
    <source>
        <dbReference type="Pfam" id="PF07859"/>
    </source>
</evidence>
<comment type="caution">
    <text evidence="3">The sequence shown here is derived from an EMBL/GenBank/DDBJ whole genome shotgun (WGS) entry which is preliminary data.</text>
</comment>
<organism evidence="3 4">
    <name type="scientific">Candidatus Alectryocaccomicrobium excrementavium</name>
    <dbReference type="NCBI Taxonomy" id="2840668"/>
    <lineage>
        <taxon>Bacteria</taxon>
        <taxon>Bacillati</taxon>
        <taxon>Bacillota</taxon>
        <taxon>Clostridia</taxon>
        <taxon>Candidatus Alectryocaccomicrobium</taxon>
    </lineage>
</organism>
<keyword evidence="1 3" id="KW-0378">Hydrolase</keyword>
<dbReference type="GO" id="GO:0016787">
    <property type="term" value="F:hydrolase activity"/>
    <property type="evidence" value="ECO:0007669"/>
    <property type="project" value="UniProtKB-KW"/>
</dbReference>
<gene>
    <name evidence="3" type="ORF">IAA84_00545</name>
</gene>
<feature type="domain" description="Alpha/beta hydrolase fold-3" evidence="2">
    <location>
        <begin position="32"/>
        <end position="119"/>
    </location>
</feature>
<protein>
    <submittedName>
        <fullName evidence="3">Alpha/beta hydrolase</fullName>
    </submittedName>
</protein>
<dbReference type="InterPro" id="IPR013094">
    <property type="entry name" value="AB_hydrolase_3"/>
</dbReference>
<dbReference type="AlphaFoldDB" id="A0A9D1FXQ2"/>
<reference evidence="3" key="1">
    <citation type="submission" date="2020-10" db="EMBL/GenBank/DDBJ databases">
        <authorList>
            <person name="Gilroy R."/>
        </authorList>
    </citation>
    <scope>NUCLEOTIDE SEQUENCE</scope>
    <source>
        <strain evidence="3">13766</strain>
    </source>
</reference>
<reference evidence="3" key="2">
    <citation type="journal article" date="2021" name="PeerJ">
        <title>Extensive microbial diversity within the chicken gut microbiome revealed by metagenomics and culture.</title>
        <authorList>
            <person name="Gilroy R."/>
            <person name="Ravi A."/>
            <person name="Getino M."/>
            <person name="Pursley I."/>
            <person name="Horton D.L."/>
            <person name="Alikhan N.F."/>
            <person name="Baker D."/>
            <person name="Gharbi K."/>
            <person name="Hall N."/>
            <person name="Watson M."/>
            <person name="Adriaenssens E.M."/>
            <person name="Foster-Nyarko E."/>
            <person name="Jarju S."/>
            <person name="Secka A."/>
            <person name="Antonio M."/>
            <person name="Oren A."/>
            <person name="Chaudhuri R.R."/>
            <person name="La Ragione R."/>
            <person name="Hildebrand F."/>
            <person name="Pallen M.J."/>
        </authorList>
    </citation>
    <scope>NUCLEOTIDE SEQUENCE</scope>
    <source>
        <strain evidence="3">13766</strain>
    </source>
</reference>
<evidence type="ECO:0000313" key="4">
    <source>
        <dbReference type="Proteomes" id="UP000824140"/>
    </source>
</evidence>
<evidence type="ECO:0000256" key="1">
    <source>
        <dbReference type="ARBA" id="ARBA00022801"/>
    </source>
</evidence>
<dbReference type="Pfam" id="PF07859">
    <property type="entry name" value="Abhydrolase_3"/>
    <property type="match status" value="1"/>
</dbReference>
<dbReference type="EMBL" id="DVJN01000012">
    <property type="protein sequence ID" value="HIS91488.1"/>
    <property type="molecule type" value="Genomic_DNA"/>
</dbReference>
<dbReference type="Proteomes" id="UP000824140">
    <property type="component" value="Unassembled WGS sequence"/>
</dbReference>
<dbReference type="InterPro" id="IPR050300">
    <property type="entry name" value="GDXG_lipolytic_enzyme"/>
</dbReference>
<evidence type="ECO:0000313" key="3">
    <source>
        <dbReference type="EMBL" id="HIS91488.1"/>
    </source>
</evidence>
<dbReference type="PANTHER" id="PTHR48081:SF9">
    <property type="entry name" value="CARBOXYLESTERASE"/>
    <property type="match status" value="1"/>
</dbReference>
<dbReference type="PANTHER" id="PTHR48081">
    <property type="entry name" value="AB HYDROLASE SUPERFAMILY PROTEIN C4A8.06C"/>
    <property type="match status" value="1"/>
</dbReference>
<proteinExistence type="predicted"/>